<dbReference type="Gene3D" id="1.10.630.10">
    <property type="entry name" value="Cytochrome P450"/>
    <property type="match status" value="1"/>
</dbReference>
<protein>
    <submittedName>
        <fullName evidence="2">Cytochrome P450</fullName>
    </submittedName>
</protein>
<dbReference type="GO" id="GO:0005506">
    <property type="term" value="F:iron ion binding"/>
    <property type="evidence" value="ECO:0007669"/>
    <property type="project" value="InterPro"/>
</dbReference>
<dbReference type="Pfam" id="PF00067">
    <property type="entry name" value="p450"/>
    <property type="match status" value="1"/>
</dbReference>
<dbReference type="PRINTS" id="PR00385">
    <property type="entry name" value="P450"/>
</dbReference>
<dbReference type="GO" id="GO:0016705">
    <property type="term" value="F:oxidoreductase activity, acting on paired donors, with incorporation or reduction of molecular oxygen"/>
    <property type="evidence" value="ECO:0007669"/>
    <property type="project" value="InterPro"/>
</dbReference>
<dbReference type="InterPro" id="IPR036396">
    <property type="entry name" value="Cyt_P450_sf"/>
</dbReference>
<evidence type="ECO:0000313" key="2">
    <source>
        <dbReference type="EMBL" id="QFG74331.1"/>
    </source>
</evidence>
<evidence type="ECO:0000256" key="1">
    <source>
        <dbReference type="ARBA" id="ARBA00010617"/>
    </source>
</evidence>
<dbReference type="InterPro" id="IPR002401">
    <property type="entry name" value="Cyt_P450_E_grp-I"/>
</dbReference>
<name>A0A5J6VLH1_9VIRU</name>
<proteinExistence type="inferred from homology"/>
<sequence length="465" mass="54353">MGILNIKNIQGRYSTINEIKKSEKEGTLHLLYEYYINMYGSKNYSHNLLVPFFINNKEHEVYIINNPKDAERLANTHIKKMPNLKTYLFDSIISTTDNDNWKNQRRNLVPAFSVADELVNIIPISVKRAVYCSKLLWEISDEGDDEININDFFLNEAMAQLQLGMFGLSDDFEKSTNAKIRNAFNTFNTKYGKKYGLNLLKNIKKAKGPLSIALNDLNKETSSKTEPFGNGIIFTFAGHDTTGHTLTWLIYELCKNDKYKTELYEEVDNFWKEQGNKEIEYDDLKRLSFMTKCIFETLRLWPAIPNGTFRELTKDDYITGTNNEKIKLKKGSYVQISNWLRHRNSKLWGDDVNTFNPYRDFEEDENWNGSSLASYNPNSERFSPFTYGPRDCIGKNFSQIEMRIILIHLLKDYDFYLSDIHNSNDLYKLTINGFTMGPRNPYNEKMSDKTMGLYVYVNKRRKSKL</sequence>
<organism evidence="2">
    <name type="scientific">Megaviridae environmental sample</name>
    <dbReference type="NCBI Taxonomy" id="1737588"/>
    <lineage>
        <taxon>Viruses</taxon>
        <taxon>Varidnaviria</taxon>
        <taxon>Bamfordvirae</taxon>
        <taxon>Nucleocytoviricota</taxon>
        <taxon>Megaviricetes</taxon>
        <taxon>Imitervirales</taxon>
        <taxon>Mimiviridae</taxon>
        <taxon>environmental samples</taxon>
    </lineage>
</organism>
<dbReference type="GO" id="GO:0004497">
    <property type="term" value="F:monooxygenase activity"/>
    <property type="evidence" value="ECO:0007669"/>
    <property type="project" value="InterPro"/>
</dbReference>
<dbReference type="InterPro" id="IPR001128">
    <property type="entry name" value="Cyt_P450"/>
</dbReference>
<dbReference type="PANTHER" id="PTHR24305">
    <property type="entry name" value="CYTOCHROME P450"/>
    <property type="match status" value="1"/>
</dbReference>
<accession>A0A5J6VLH1</accession>
<dbReference type="PANTHER" id="PTHR24305:SF166">
    <property type="entry name" value="CYTOCHROME P450 12A4, MITOCHONDRIAL-RELATED"/>
    <property type="match status" value="1"/>
</dbReference>
<dbReference type="EMBL" id="MN448286">
    <property type="protein sequence ID" value="QFG74331.1"/>
    <property type="molecule type" value="Genomic_DNA"/>
</dbReference>
<dbReference type="SUPFAM" id="SSF48264">
    <property type="entry name" value="Cytochrome P450"/>
    <property type="match status" value="1"/>
</dbReference>
<dbReference type="PRINTS" id="PR00463">
    <property type="entry name" value="EP450I"/>
</dbReference>
<dbReference type="GO" id="GO:0020037">
    <property type="term" value="F:heme binding"/>
    <property type="evidence" value="ECO:0007669"/>
    <property type="project" value="InterPro"/>
</dbReference>
<comment type="similarity">
    <text evidence="1">Belongs to the cytochrome P450 family.</text>
</comment>
<reference evidence="2" key="1">
    <citation type="journal article" date="2019" name="Philos. Trans. R. Soc. Lond., B, Biol. Sci.">
        <title>Targeted metagenomic recovery of four divergent viruses reveals shared and distinctive characteristics of giant viruses of marine eukaryotes.</title>
        <authorList>
            <person name="Needham D.M."/>
            <person name="Poirier C."/>
            <person name="Hehenberger E."/>
            <person name="Jimenez V."/>
            <person name="Swalwell J.E."/>
            <person name="Santoro A.E."/>
            <person name="Worden A.Z."/>
        </authorList>
    </citation>
    <scope>NUCLEOTIDE SEQUENCE</scope>
    <source>
        <strain evidence="2">MPacV-611</strain>
    </source>
</reference>
<dbReference type="InterPro" id="IPR050121">
    <property type="entry name" value="Cytochrome_P450_monoxygenase"/>
</dbReference>